<dbReference type="GeneID" id="31797475"/>
<organism evidence="1 2">
    <name type="scientific">Bacteroides fragilis str. S36L11</name>
    <dbReference type="NCBI Taxonomy" id="1339327"/>
    <lineage>
        <taxon>Bacteria</taxon>
        <taxon>Pseudomonadati</taxon>
        <taxon>Bacteroidota</taxon>
        <taxon>Bacteroidia</taxon>
        <taxon>Bacteroidales</taxon>
        <taxon>Bacteroidaceae</taxon>
        <taxon>Bacteroides</taxon>
    </lineage>
</organism>
<gene>
    <name evidence="1" type="ORF">M136_4471</name>
</gene>
<comment type="caution">
    <text evidence="1">The sequence shown here is derived from an EMBL/GenBank/DDBJ whole genome shotgun (WGS) entry which is preliminary data.</text>
</comment>
<name>A0A015YUB0_BACFG</name>
<dbReference type="EMBL" id="JGDJ01000288">
    <property type="protein sequence ID" value="EXZ26334.1"/>
    <property type="molecule type" value="Genomic_DNA"/>
</dbReference>
<sequence length="108" mass="11818">MELAVKKAFIDKNDKGKIYKVGETLHTDELNRVNDLVARGICVIKSLESKQAEKVTFQDNEYDLNVVKDALESINAPVAKNAGVKGVTKAIEALSDESVTALKEALEK</sequence>
<dbReference type="AlphaFoldDB" id="A0A015YUB0"/>
<accession>A0A015YUB0</accession>
<protein>
    <submittedName>
        <fullName evidence="1">Uncharacterized protein</fullName>
    </submittedName>
</protein>
<reference evidence="1 2" key="1">
    <citation type="submission" date="2014-02" db="EMBL/GenBank/DDBJ databases">
        <authorList>
            <person name="Sears C."/>
            <person name="Carroll K."/>
            <person name="Sack B.R."/>
            <person name="Qadri F."/>
            <person name="Myers L.L."/>
            <person name="Chung G.-T."/>
            <person name="Escheverria P."/>
            <person name="Fraser C.M."/>
            <person name="Sadzewicz L."/>
            <person name="Shefchek K.A."/>
            <person name="Tallon L."/>
            <person name="Das S.P."/>
            <person name="Daugherty S."/>
            <person name="Mongodin E.F."/>
        </authorList>
    </citation>
    <scope>NUCLEOTIDE SEQUENCE [LARGE SCALE GENOMIC DNA]</scope>
    <source>
        <strain evidence="1 2">S36L11</strain>
    </source>
</reference>
<evidence type="ECO:0000313" key="1">
    <source>
        <dbReference type="EMBL" id="EXZ26334.1"/>
    </source>
</evidence>
<dbReference type="Proteomes" id="UP000022082">
    <property type="component" value="Unassembled WGS sequence"/>
</dbReference>
<dbReference type="PATRIC" id="fig|1339327.3.peg.4958"/>
<evidence type="ECO:0000313" key="2">
    <source>
        <dbReference type="Proteomes" id="UP000022082"/>
    </source>
</evidence>
<proteinExistence type="predicted"/>
<dbReference type="RefSeq" id="WP_005655415.1">
    <property type="nucleotide sequence ID" value="NZ_JGDJ01000288.1"/>
</dbReference>